<feature type="domain" description="Acyltransferase 3" evidence="2">
    <location>
        <begin position="856"/>
        <end position="1181"/>
    </location>
</feature>
<dbReference type="InterPro" id="IPR043968">
    <property type="entry name" value="SGNH"/>
</dbReference>
<dbReference type="GO" id="GO:0009253">
    <property type="term" value="P:peptidoglycan catabolic process"/>
    <property type="evidence" value="ECO:0007669"/>
    <property type="project" value="InterPro"/>
</dbReference>
<sequence>MTDKRYDIQGLRAWAVIAVVTFHFFPSLLPFGYLGVDVFFVLSGFLISLVLENKEVAISTYINFYFKRTRRIFPLLLLIVLFCSIYSFLYYGNTLFMYSEKSALHAALFMTNLKGRNEGEDYFRDIEKVDDFYTHTWSLSVEIQFYLIAPVLLHSLKPSCSDSSFVTAYFILIAGFSNMFSKAINPSAAFYSPIARLWQFIAGAIAFQLQNIDYLPLAKEPETPQTNFSPVLSRFDIVIPSILSLCVLACDIAFNNLESACRDAVTIGAALVLVLKLTSPILTHRALQIIGDSSYALYLIHWPVVCVLKYHECDRWTDRLLAMILCFALSVLVYNFYETWYLTLSEKGTFILIGILYLSCASVYFFYHKIDKEEMVLGTTVKALSFGEARLINLQMDMQWENNLKLANCTFRDPKVDRNPWGFCNLPQGNGTLSFLIIGNSYAANHGKMVVEHLKDHYGRIAVHTVSECEPLIVTTSPYCSGAVKTQQAFLKDIDTYKPDVLFLSSRYIEPNVPLGTTDVKNDQLYIDMMNKLKKYEEKVKKVFILQSFPRPANLQKIEDIRIAANQTIEGFMEEAIEADSIPMRKRVEELAKNCEKCVIYDVMQLHMDKGRFMVANPVSHLHYFEALRHHTPIEMIILFLVISLSIIGDAQAGLGFDANQNIRASSFDLQSISTSTFECTKDNGYDLFFGRIYKSNGEVDYKGVQNIRNAVAAGLKTVDAYMIPCLTSNCPSAERQVYIAINATKGIQFGTLWLDIEELFVSWPADKSFNRQFILDMINSASKMGQSVGIFTERDNWKSIVGDWNGASFVPLWWLSYTVESNFNGFISFGGWEKPKARQVNANLKGPCNVGVIAGLRAWAVIAVVLFHFFPSLLPFGYLGVDVFFVLSGFLISLVLQNRAVFVVATYTNFYFKRIRRIFPLLLMIILICSLYAVLCYSDVLFMYSEKSALLASLFITNLKNNNEGEDYFRDLEHADDIYTHTWSLSVEIQFYLLAPLLLHVMKPSCSDPFHTMGYLLGLAGISFVYSRVSPTAAFYSTIARLWQFTSGAIAFQLLKEPTLPLEKESPPELPRYLSTVADKLNIIVPSILAVTLIVWCAIFDSWESSFRCAITFSAATLLVLKLTTPFLTHRSLQIIGDSSYALYLIHWPVVCILRFYGCDQWIFRFISMLLCVLASALVYDTYEKWYLTLNEKWTFVLIGGLYLASLSVYIVYCITHPEVSVLDDMYRPRSYSEARITNLYMDSHWEQFIKVQNCSLRDPSVDRNPWGFCNLPSGNGNLSFLIIGNSYAANHGRMIVDNLRDHYGRIAIHTVSECEPLIETKNDYCKEAVKMQEGFLRDIHSFKPDVLFLSARYIEPNVPIDNEKVEEDTLYKSMMEKLKRYDANVEKIFILQAFPRPANLQKVETARLNAGKPIEAYMEEAIEADSIPMRRRVEEIAKHCDKCVVYDLMQLHMVNGTFTVSNSETHLHYFEALRHHTPIGLKLVEPVYQKLSENFDVLLKSKTPDNLVTCDD</sequence>
<evidence type="ECO:0000313" key="5">
    <source>
        <dbReference type="Proteomes" id="UP000005239"/>
    </source>
</evidence>
<dbReference type="GO" id="GO:0006950">
    <property type="term" value="P:response to stress"/>
    <property type="evidence" value="ECO:0007669"/>
    <property type="project" value="UniProtKB-ARBA"/>
</dbReference>
<feature type="domain" description="Acyltransferase 3" evidence="2">
    <location>
        <begin position="6"/>
        <end position="333"/>
    </location>
</feature>
<evidence type="ECO:0000313" key="4">
    <source>
        <dbReference type="EnsemblMetazoa" id="PPA01897.1"/>
    </source>
</evidence>
<evidence type="ECO:0000259" key="3">
    <source>
        <dbReference type="Pfam" id="PF19040"/>
    </source>
</evidence>
<dbReference type="InterPro" id="IPR050879">
    <property type="entry name" value="Acyltransferase_3"/>
</dbReference>
<dbReference type="InterPro" id="IPR002656">
    <property type="entry name" value="Acyl_transf_3_dom"/>
</dbReference>
<evidence type="ECO:0000256" key="1">
    <source>
        <dbReference type="ARBA" id="ARBA00010646"/>
    </source>
</evidence>
<dbReference type="EnsemblMetazoa" id="PPA01897.1">
    <property type="protein sequence ID" value="PPA01897.1"/>
    <property type="gene ID" value="WBGene00091451"/>
</dbReference>
<reference evidence="4" key="2">
    <citation type="submission" date="2022-06" db="UniProtKB">
        <authorList>
            <consortium name="EnsemblMetazoa"/>
        </authorList>
    </citation>
    <scope>IDENTIFICATION</scope>
    <source>
        <strain evidence="4">PS312</strain>
    </source>
</reference>
<proteinExistence type="inferred from homology"/>
<dbReference type="GO" id="GO:0016747">
    <property type="term" value="F:acyltransferase activity, transferring groups other than amino-acyl groups"/>
    <property type="evidence" value="ECO:0007669"/>
    <property type="project" value="InterPro"/>
</dbReference>
<dbReference type="PANTHER" id="PTHR23028">
    <property type="entry name" value="ACETYLTRANSFERASE"/>
    <property type="match status" value="1"/>
</dbReference>
<keyword evidence="5" id="KW-1185">Reference proteome</keyword>
<protein>
    <submittedName>
        <fullName evidence="4">Oac-43</fullName>
    </submittedName>
</protein>
<dbReference type="PANTHER" id="PTHR23028:SF127">
    <property type="entry name" value="ACYL_TRANSF_3 DOMAIN-CONTAINING PROTEIN-RELATED"/>
    <property type="match status" value="1"/>
</dbReference>
<dbReference type="InterPro" id="IPR002053">
    <property type="entry name" value="Glyco_hydro_25"/>
</dbReference>
<feature type="domain" description="SGNH" evidence="3">
    <location>
        <begin position="1266"/>
        <end position="1491"/>
    </location>
</feature>
<dbReference type="PROSITE" id="PS51904">
    <property type="entry name" value="GLYCOSYL_HYDROL_F25_2"/>
    <property type="match status" value="1"/>
</dbReference>
<feature type="domain" description="SGNH" evidence="3">
    <location>
        <begin position="409"/>
        <end position="631"/>
    </location>
</feature>
<dbReference type="Pfam" id="PF19040">
    <property type="entry name" value="SGNH"/>
    <property type="match status" value="2"/>
</dbReference>
<dbReference type="InterPro" id="IPR017853">
    <property type="entry name" value="GH"/>
</dbReference>
<dbReference type="Gene3D" id="3.20.20.80">
    <property type="entry name" value="Glycosidases"/>
    <property type="match status" value="1"/>
</dbReference>
<dbReference type="GO" id="GO:0016020">
    <property type="term" value="C:membrane"/>
    <property type="evidence" value="ECO:0000318"/>
    <property type="project" value="GO_Central"/>
</dbReference>
<comment type="similarity">
    <text evidence="1">Belongs to the glycosyl hydrolase 25 family.</text>
</comment>
<organism evidence="4 5">
    <name type="scientific">Pristionchus pacificus</name>
    <name type="common">Parasitic nematode worm</name>
    <dbReference type="NCBI Taxonomy" id="54126"/>
    <lineage>
        <taxon>Eukaryota</taxon>
        <taxon>Metazoa</taxon>
        <taxon>Ecdysozoa</taxon>
        <taxon>Nematoda</taxon>
        <taxon>Chromadorea</taxon>
        <taxon>Rhabditida</taxon>
        <taxon>Rhabditina</taxon>
        <taxon>Diplogasteromorpha</taxon>
        <taxon>Diplogasteroidea</taxon>
        <taxon>Neodiplogasteridae</taxon>
        <taxon>Pristionchus</taxon>
    </lineage>
</organism>
<dbReference type="SUPFAM" id="SSF51445">
    <property type="entry name" value="(Trans)glycosidases"/>
    <property type="match status" value="1"/>
</dbReference>
<dbReference type="CDD" id="cd06416">
    <property type="entry name" value="GH25_Lys1-like"/>
    <property type="match status" value="1"/>
</dbReference>
<name>A0A2A6CA13_PRIPA</name>
<dbReference type="Pfam" id="PF01757">
    <property type="entry name" value="Acyl_transf_3"/>
    <property type="match status" value="2"/>
</dbReference>
<gene>
    <name evidence="4" type="primary">WBGene00091451</name>
</gene>
<dbReference type="Proteomes" id="UP000005239">
    <property type="component" value="Unassembled WGS sequence"/>
</dbReference>
<accession>A0A2A6CA13</accession>
<accession>A0A8R1Y733</accession>
<dbReference type="GO" id="GO:0016998">
    <property type="term" value="P:cell wall macromolecule catabolic process"/>
    <property type="evidence" value="ECO:0007669"/>
    <property type="project" value="InterPro"/>
</dbReference>
<dbReference type="GO" id="GO:0003796">
    <property type="term" value="F:lysozyme activity"/>
    <property type="evidence" value="ECO:0007669"/>
    <property type="project" value="InterPro"/>
</dbReference>
<reference evidence="5" key="1">
    <citation type="journal article" date="2008" name="Nat. Genet.">
        <title>The Pristionchus pacificus genome provides a unique perspective on nematode lifestyle and parasitism.</title>
        <authorList>
            <person name="Dieterich C."/>
            <person name="Clifton S.W."/>
            <person name="Schuster L.N."/>
            <person name="Chinwalla A."/>
            <person name="Delehaunty K."/>
            <person name="Dinkelacker I."/>
            <person name="Fulton L."/>
            <person name="Fulton R."/>
            <person name="Godfrey J."/>
            <person name="Minx P."/>
            <person name="Mitreva M."/>
            <person name="Roeseler W."/>
            <person name="Tian H."/>
            <person name="Witte H."/>
            <person name="Yang S.P."/>
            <person name="Wilson R.K."/>
            <person name="Sommer R.J."/>
        </authorList>
    </citation>
    <scope>NUCLEOTIDE SEQUENCE [LARGE SCALE GENOMIC DNA]</scope>
    <source>
        <strain evidence="5">PS312</strain>
    </source>
</reference>
<evidence type="ECO:0000259" key="2">
    <source>
        <dbReference type="Pfam" id="PF01757"/>
    </source>
</evidence>
<dbReference type="GO" id="GO:0000271">
    <property type="term" value="P:polysaccharide biosynthetic process"/>
    <property type="evidence" value="ECO:0000318"/>
    <property type="project" value="GO_Central"/>
</dbReference>